<accession>A0A194AEJ8</accession>
<dbReference type="AlphaFoldDB" id="A0A194AEJ8"/>
<keyword evidence="2" id="KW-0175">Coiled coil</keyword>
<dbReference type="RefSeq" id="WP_176724184.1">
    <property type="nucleotide sequence ID" value="NZ_BDFE01000015.1"/>
</dbReference>
<keyword evidence="6" id="KW-1185">Reference proteome</keyword>
<protein>
    <submittedName>
        <fullName evidence="5">Hemolysin secretion protein D</fullName>
    </submittedName>
</protein>
<dbReference type="PANTHER" id="PTHR32347:SF23">
    <property type="entry name" value="BLL5650 PROTEIN"/>
    <property type="match status" value="1"/>
</dbReference>
<dbReference type="Gene3D" id="1.10.287.470">
    <property type="entry name" value="Helix hairpin bin"/>
    <property type="match status" value="2"/>
</dbReference>
<evidence type="ECO:0000259" key="3">
    <source>
        <dbReference type="Pfam" id="PF25881"/>
    </source>
</evidence>
<dbReference type="STRING" id="1592317.DPF_1212"/>
<feature type="domain" description="YbhG-like alpha-helical hairpin" evidence="3">
    <location>
        <begin position="76"/>
        <end position="217"/>
    </location>
</feature>
<dbReference type="SUPFAM" id="SSF111369">
    <property type="entry name" value="HlyD-like secretion proteins"/>
    <property type="match status" value="2"/>
</dbReference>
<evidence type="ECO:0000256" key="1">
    <source>
        <dbReference type="ARBA" id="ARBA00004196"/>
    </source>
</evidence>
<evidence type="ECO:0000313" key="6">
    <source>
        <dbReference type="Proteomes" id="UP000095200"/>
    </source>
</evidence>
<dbReference type="Gene3D" id="2.40.30.170">
    <property type="match status" value="1"/>
</dbReference>
<proteinExistence type="predicted"/>
<evidence type="ECO:0000259" key="4">
    <source>
        <dbReference type="Pfam" id="PF25954"/>
    </source>
</evidence>
<feature type="domain" description="CusB-like beta-barrel" evidence="4">
    <location>
        <begin position="256"/>
        <end position="340"/>
    </location>
</feature>
<dbReference type="InterPro" id="IPR058792">
    <property type="entry name" value="Beta-barrel_RND_2"/>
</dbReference>
<comment type="subcellular location">
    <subcellularLocation>
        <location evidence="1">Cell envelope</location>
    </subcellularLocation>
</comment>
<name>A0A194AEJ8_9BACT</name>
<gene>
    <name evidence="5" type="ORF">DPF_1212</name>
</gene>
<dbReference type="GO" id="GO:0030313">
    <property type="term" value="C:cell envelope"/>
    <property type="evidence" value="ECO:0007669"/>
    <property type="project" value="UniProtKB-SubCell"/>
</dbReference>
<dbReference type="Pfam" id="PF25954">
    <property type="entry name" value="Beta-barrel_RND_2"/>
    <property type="match status" value="1"/>
</dbReference>
<dbReference type="PANTHER" id="PTHR32347">
    <property type="entry name" value="EFFLUX SYSTEM COMPONENT YKNX-RELATED"/>
    <property type="match status" value="1"/>
</dbReference>
<evidence type="ECO:0000256" key="2">
    <source>
        <dbReference type="ARBA" id="ARBA00023054"/>
    </source>
</evidence>
<organism evidence="5 6">
    <name type="scientific">Desulfoplanes formicivorans</name>
    <dbReference type="NCBI Taxonomy" id="1592317"/>
    <lineage>
        <taxon>Bacteria</taxon>
        <taxon>Pseudomonadati</taxon>
        <taxon>Thermodesulfobacteriota</taxon>
        <taxon>Desulfovibrionia</taxon>
        <taxon>Desulfovibrionales</taxon>
        <taxon>Desulfoplanaceae</taxon>
        <taxon>Desulfoplanes</taxon>
    </lineage>
</organism>
<dbReference type="Proteomes" id="UP000095200">
    <property type="component" value="Unassembled WGS sequence"/>
</dbReference>
<dbReference type="EMBL" id="BDFE01000015">
    <property type="protein sequence ID" value="GAU08502.1"/>
    <property type="molecule type" value="Genomic_DNA"/>
</dbReference>
<reference evidence="6" key="1">
    <citation type="submission" date="2016-06" db="EMBL/GenBank/DDBJ databases">
        <title>Draft genome sequence of Desulfoplanes formicivorans strain Pf12B.</title>
        <authorList>
            <person name="Watanabe M."/>
            <person name="Kojima H."/>
            <person name="Fukui M."/>
        </authorList>
    </citation>
    <scope>NUCLEOTIDE SEQUENCE [LARGE SCALE GENOMIC DNA]</scope>
    <source>
        <strain evidence="6">Pf12B</strain>
    </source>
</reference>
<dbReference type="Gene3D" id="2.40.50.100">
    <property type="match status" value="2"/>
</dbReference>
<evidence type="ECO:0000313" key="5">
    <source>
        <dbReference type="EMBL" id="GAU08502.1"/>
    </source>
</evidence>
<dbReference type="InterPro" id="IPR050465">
    <property type="entry name" value="UPF0194_transport"/>
</dbReference>
<sequence>MSTPIKMVLIILVLGLAGGAGWYVFERKANPQTELVLNGNVEVTESSLGFRIPGRLIARFKDEGDLVSQGELLAELDDGDEKTALARALAEKTRAQAALDDLLQGNRKQQIREAEQAVAKARAGLNRATADLDLARMDFKRFQTLYNDAVISKQEFDRARTAFVTAQKRVDEYRASVRSARAHLDLVREGFRSGDIDKARAVLAAAEQEVKQARLRLSYTRLYAPFAGTVLTKVAEPGEYLGAGSVVLTMADLSRVFVRAFVPEPQLVRVKQGDSVKVSVDGLGDTRFTGQVGFIADEAEFTPKTVQTPEERIKLVYRIKVYVDNPQGLLKAGMPARVHIPLNPGQ</sequence>
<dbReference type="InterPro" id="IPR059052">
    <property type="entry name" value="HH_YbhG-like"/>
</dbReference>
<comment type="caution">
    <text evidence="5">The sequence shown here is derived from an EMBL/GenBank/DDBJ whole genome shotgun (WGS) entry which is preliminary data.</text>
</comment>
<dbReference type="Pfam" id="PF25881">
    <property type="entry name" value="HH_YBHG"/>
    <property type="match status" value="1"/>
</dbReference>